<protein>
    <submittedName>
        <fullName evidence="2">Uncharacterized protein</fullName>
    </submittedName>
</protein>
<feature type="compositionally biased region" description="Basic and acidic residues" evidence="1">
    <location>
        <begin position="124"/>
        <end position="137"/>
    </location>
</feature>
<proteinExistence type="predicted"/>
<evidence type="ECO:0000256" key="1">
    <source>
        <dbReference type="SAM" id="MobiDB-lite"/>
    </source>
</evidence>
<dbReference type="Proteomes" id="UP000055590">
    <property type="component" value="Chromosome"/>
</dbReference>
<dbReference type="STRING" id="1391653.AKJ08_0179"/>
<gene>
    <name evidence="2" type="ORF">AKJ08_0179</name>
</gene>
<dbReference type="RefSeq" id="WP_050724334.1">
    <property type="nucleotide sequence ID" value="NZ_CP012332.1"/>
</dbReference>
<dbReference type="KEGG" id="vin:AKJ08_0179"/>
<feature type="compositionally biased region" description="Basic and acidic residues" evidence="1">
    <location>
        <begin position="1"/>
        <end position="10"/>
    </location>
</feature>
<accession>A0A0K1P8G5</accession>
<feature type="region of interest" description="Disordered" evidence="1">
    <location>
        <begin position="113"/>
        <end position="137"/>
    </location>
</feature>
<reference evidence="2 3" key="1">
    <citation type="submission" date="2015-08" db="EMBL/GenBank/DDBJ databases">
        <authorList>
            <person name="Babu N.S."/>
            <person name="Beckwith C.J."/>
            <person name="Beseler K.G."/>
            <person name="Brison A."/>
            <person name="Carone J.V."/>
            <person name="Caskin T.P."/>
            <person name="Diamond M."/>
            <person name="Durham M.E."/>
            <person name="Foxe J.M."/>
            <person name="Go M."/>
            <person name="Henderson B.A."/>
            <person name="Jones I.B."/>
            <person name="McGettigan J.A."/>
            <person name="Micheletti S.J."/>
            <person name="Nasrallah M.E."/>
            <person name="Ortiz D."/>
            <person name="Piller C.R."/>
            <person name="Privatt S.R."/>
            <person name="Schneider S.L."/>
            <person name="Sharp S."/>
            <person name="Smith T.C."/>
            <person name="Stanton J.D."/>
            <person name="Ullery H.E."/>
            <person name="Wilson R.J."/>
            <person name="Serrano M.G."/>
            <person name="Buck G."/>
            <person name="Lee V."/>
            <person name="Wang Y."/>
            <person name="Carvalho R."/>
            <person name="Voegtly L."/>
            <person name="Shi R."/>
            <person name="Duckworth R."/>
            <person name="Johnson A."/>
            <person name="Loviza R."/>
            <person name="Walstead R."/>
            <person name="Shah Z."/>
            <person name="Kiflezghi M."/>
            <person name="Wade K."/>
            <person name="Ball S.L."/>
            <person name="Bradley K.W."/>
            <person name="Asai D.J."/>
            <person name="Bowman C.A."/>
            <person name="Russell D.A."/>
            <person name="Pope W.H."/>
            <person name="Jacobs-Sera D."/>
            <person name="Hendrix R.W."/>
            <person name="Hatfull G.F."/>
        </authorList>
    </citation>
    <scope>NUCLEOTIDE SEQUENCE [LARGE SCALE GENOMIC DNA]</scope>
    <source>
        <strain evidence="2 3">DSM 27710</strain>
    </source>
</reference>
<dbReference type="AlphaFoldDB" id="A0A0K1P8G5"/>
<sequence>MGRDNQDYFKRAGSTGGPPGPLYLFKSKLSQEKAVLHRDQEHVLPSEHRLTGARPRAGSQETPQEEPAAGDPDPAPGGGAADPPHAPRIEHGLIEIEPREEEAPYGFGIPASEEAALGRQAPPVRREMEHRRIGERMARSFPKPFRLLGSAAQAAEGPVLRALIRLQHLGDLARRP</sequence>
<evidence type="ECO:0000313" key="2">
    <source>
        <dbReference type="EMBL" id="AKU89792.1"/>
    </source>
</evidence>
<dbReference type="EMBL" id="CP012332">
    <property type="protein sequence ID" value="AKU89792.1"/>
    <property type="molecule type" value="Genomic_DNA"/>
</dbReference>
<evidence type="ECO:0000313" key="3">
    <source>
        <dbReference type="Proteomes" id="UP000055590"/>
    </source>
</evidence>
<feature type="region of interest" description="Disordered" evidence="1">
    <location>
        <begin position="1"/>
        <end position="92"/>
    </location>
</feature>
<keyword evidence="3" id="KW-1185">Reference proteome</keyword>
<name>A0A0K1P8G5_9BACT</name>
<feature type="compositionally biased region" description="Basic and acidic residues" evidence="1">
    <location>
        <begin position="29"/>
        <end position="50"/>
    </location>
</feature>
<organism evidence="2 3">
    <name type="scientific">Vulgatibacter incomptus</name>
    <dbReference type="NCBI Taxonomy" id="1391653"/>
    <lineage>
        <taxon>Bacteria</taxon>
        <taxon>Pseudomonadati</taxon>
        <taxon>Myxococcota</taxon>
        <taxon>Myxococcia</taxon>
        <taxon>Myxococcales</taxon>
        <taxon>Cystobacterineae</taxon>
        <taxon>Vulgatibacteraceae</taxon>
        <taxon>Vulgatibacter</taxon>
    </lineage>
</organism>